<accession>X1SNE5</accession>
<evidence type="ECO:0000313" key="2">
    <source>
        <dbReference type="EMBL" id="GAI76885.1"/>
    </source>
</evidence>
<reference evidence="2" key="1">
    <citation type="journal article" date="2014" name="Front. Microbiol.">
        <title>High frequency of phylogenetically diverse reductive dehalogenase-homologous genes in deep subseafloor sedimentary metagenomes.</title>
        <authorList>
            <person name="Kawai M."/>
            <person name="Futagami T."/>
            <person name="Toyoda A."/>
            <person name="Takaki Y."/>
            <person name="Nishi S."/>
            <person name="Hori S."/>
            <person name="Arai W."/>
            <person name="Tsubouchi T."/>
            <person name="Morono Y."/>
            <person name="Uchiyama I."/>
            <person name="Ito T."/>
            <person name="Fujiyama A."/>
            <person name="Inagaki F."/>
            <person name="Takami H."/>
        </authorList>
    </citation>
    <scope>NUCLEOTIDE SEQUENCE</scope>
    <source>
        <strain evidence="2">Expedition CK06-06</strain>
    </source>
</reference>
<organism evidence="2">
    <name type="scientific">marine sediment metagenome</name>
    <dbReference type="NCBI Taxonomy" id="412755"/>
    <lineage>
        <taxon>unclassified sequences</taxon>
        <taxon>metagenomes</taxon>
        <taxon>ecological metagenomes</taxon>
    </lineage>
</organism>
<name>X1SNE5_9ZZZZ</name>
<comment type="caution">
    <text evidence="2">The sequence shown here is derived from an EMBL/GenBank/DDBJ whole genome shotgun (WGS) entry which is preliminary data.</text>
</comment>
<gene>
    <name evidence="2" type="ORF">S12H4_11567</name>
</gene>
<protein>
    <submittedName>
        <fullName evidence="2">Uncharacterized protein</fullName>
    </submittedName>
</protein>
<keyword evidence="1" id="KW-0472">Membrane</keyword>
<dbReference type="EMBL" id="BARW01005228">
    <property type="protein sequence ID" value="GAI76885.1"/>
    <property type="molecule type" value="Genomic_DNA"/>
</dbReference>
<feature type="transmembrane region" description="Helical" evidence="1">
    <location>
        <begin position="29"/>
        <end position="49"/>
    </location>
</feature>
<sequence length="121" mass="11896">MEWGAGLATGGVAGLMTKIAPQFGVVSPILTWGMLLVAPVVGVFGALFTKGILRDACVGIAAGGAGALGYCVPGLLPELGLARGGGQGQLTPGRSVKQLPPGPLSAPQRAQAMAAVGIGYE</sequence>
<keyword evidence="1" id="KW-1133">Transmembrane helix</keyword>
<proteinExistence type="predicted"/>
<keyword evidence="1" id="KW-0812">Transmembrane</keyword>
<evidence type="ECO:0000256" key="1">
    <source>
        <dbReference type="SAM" id="Phobius"/>
    </source>
</evidence>
<dbReference type="AlphaFoldDB" id="X1SNE5"/>